<feature type="domain" description="N-acetyltransferase" evidence="3">
    <location>
        <begin position="2"/>
        <end position="141"/>
    </location>
</feature>
<dbReference type="PANTHER" id="PTHR43800">
    <property type="entry name" value="PEPTIDYL-LYSINE N-ACETYLTRANSFERASE YJAB"/>
    <property type="match status" value="1"/>
</dbReference>
<accession>A0A291KI78</accession>
<keyword evidence="5" id="KW-1185">Reference proteome</keyword>
<dbReference type="EMBL" id="CP023483">
    <property type="protein sequence ID" value="ATF26604.1"/>
    <property type="molecule type" value="Genomic_DNA"/>
</dbReference>
<gene>
    <name evidence="4" type="ORF">CNY62_09515</name>
</gene>
<reference evidence="4 5" key="1">
    <citation type="submission" date="2017-09" db="EMBL/GenBank/DDBJ databases">
        <title>Complete Genome Sequences of Two Strains of the Meat Spoilage Bacterium Brochothrix thermosphacta Isolated from Ground Chicken.</title>
        <authorList>
            <person name="Paoli G.C."/>
            <person name="Wijey C."/>
            <person name="Chen C.-Y."/>
            <person name="Nguyen L."/>
            <person name="Yan X."/>
            <person name="Irwin P.L."/>
        </authorList>
    </citation>
    <scope>NUCLEOTIDE SEQUENCE [LARGE SCALE GENOMIC DNA]</scope>
    <source>
        <strain evidence="4 5">BI</strain>
    </source>
</reference>
<dbReference type="STRING" id="2756.BFR44_07885"/>
<sequence>MMYAREMKKEDLPRLREIFLKVRTAAFAWDKTETYKLEDFDKQTIDEEVLLIEEEGEILGFVSTYVPDSFIHHLFVDTTKSRKGVGSQLIAEALNRIELPATLKCVTENEKALAFYAKEGWVKTIQEKDDGISYWVMKYTN</sequence>
<dbReference type="Proteomes" id="UP000243591">
    <property type="component" value="Chromosome"/>
</dbReference>
<dbReference type="InterPro" id="IPR000182">
    <property type="entry name" value="GNAT_dom"/>
</dbReference>
<dbReference type="GO" id="GO:0016747">
    <property type="term" value="F:acyltransferase activity, transferring groups other than amino-acyl groups"/>
    <property type="evidence" value="ECO:0007669"/>
    <property type="project" value="InterPro"/>
</dbReference>
<dbReference type="Pfam" id="PF13673">
    <property type="entry name" value="Acetyltransf_10"/>
    <property type="match status" value="1"/>
</dbReference>
<dbReference type="CDD" id="cd04301">
    <property type="entry name" value="NAT_SF"/>
    <property type="match status" value="1"/>
</dbReference>
<dbReference type="KEGG" id="bths:CNY62_09515"/>
<organism evidence="4 5">
    <name type="scientific">Brochothrix thermosphacta</name>
    <name type="common">Microbacterium thermosphactum</name>
    <dbReference type="NCBI Taxonomy" id="2756"/>
    <lineage>
        <taxon>Bacteria</taxon>
        <taxon>Bacillati</taxon>
        <taxon>Bacillota</taxon>
        <taxon>Bacilli</taxon>
        <taxon>Bacillales</taxon>
        <taxon>Listeriaceae</taxon>
        <taxon>Brochothrix</taxon>
    </lineage>
</organism>
<dbReference type="AlphaFoldDB" id="A0A291KI78"/>
<evidence type="ECO:0000313" key="4">
    <source>
        <dbReference type="EMBL" id="ATF26604.1"/>
    </source>
</evidence>
<proteinExistence type="predicted"/>
<evidence type="ECO:0000256" key="2">
    <source>
        <dbReference type="ARBA" id="ARBA00023315"/>
    </source>
</evidence>
<evidence type="ECO:0000259" key="3">
    <source>
        <dbReference type="PROSITE" id="PS51186"/>
    </source>
</evidence>
<dbReference type="Gene3D" id="3.40.630.30">
    <property type="match status" value="1"/>
</dbReference>
<dbReference type="InterPro" id="IPR016181">
    <property type="entry name" value="Acyl_CoA_acyltransferase"/>
</dbReference>
<name>A0A291KI78_BROTH</name>
<keyword evidence="2" id="KW-0012">Acyltransferase</keyword>
<dbReference type="PROSITE" id="PS51186">
    <property type="entry name" value="GNAT"/>
    <property type="match status" value="1"/>
</dbReference>
<dbReference type="SUPFAM" id="SSF55729">
    <property type="entry name" value="Acyl-CoA N-acyltransferases (Nat)"/>
    <property type="match status" value="1"/>
</dbReference>
<keyword evidence="1 4" id="KW-0808">Transferase</keyword>
<evidence type="ECO:0000313" key="5">
    <source>
        <dbReference type="Proteomes" id="UP000243591"/>
    </source>
</evidence>
<evidence type="ECO:0000256" key="1">
    <source>
        <dbReference type="ARBA" id="ARBA00022679"/>
    </source>
</evidence>
<protein>
    <submittedName>
        <fullName evidence="4">N-acetyltransferase</fullName>
    </submittedName>
</protein>
<dbReference type="PANTHER" id="PTHR43800:SF1">
    <property type="entry name" value="PEPTIDYL-LYSINE N-ACETYLTRANSFERASE YJAB"/>
    <property type="match status" value="1"/>
</dbReference>